<keyword evidence="2" id="KW-0472">Membrane</keyword>
<dbReference type="SMART" id="SM00325">
    <property type="entry name" value="RhoGEF"/>
    <property type="match status" value="1"/>
</dbReference>
<reference evidence="4" key="1">
    <citation type="submission" date="2023-01" db="EMBL/GenBank/DDBJ databases">
        <title>Metagenome sequencing of chrysophaentin producing Chrysophaeum taylorii.</title>
        <authorList>
            <person name="Davison J."/>
            <person name="Bewley C."/>
        </authorList>
    </citation>
    <scope>NUCLEOTIDE SEQUENCE</scope>
    <source>
        <strain evidence="4">NIES-1699</strain>
    </source>
</reference>
<keyword evidence="5" id="KW-1185">Reference proteome</keyword>
<dbReference type="GO" id="GO:0005737">
    <property type="term" value="C:cytoplasm"/>
    <property type="evidence" value="ECO:0007669"/>
    <property type="project" value="TreeGrafter"/>
</dbReference>
<dbReference type="InterPro" id="IPR035899">
    <property type="entry name" value="DBL_dom_sf"/>
</dbReference>
<comment type="caution">
    <text evidence="4">The sequence shown here is derived from an EMBL/GenBank/DDBJ whole genome shotgun (WGS) entry which is preliminary data.</text>
</comment>
<dbReference type="Pfam" id="PF00621">
    <property type="entry name" value="RhoGEF"/>
    <property type="match status" value="1"/>
</dbReference>
<dbReference type="Gene3D" id="1.20.900.10">
    <property type="entry name" value="Dbl homology (DH) domain"/>
    <property type="match status" value="1"/>
</dbReference>
<gene>
    <name evidence="4" type="ORF">CTAYLR_008725</name>
</gene>
<dbReference type="GO" id="GO:0005085">
    <property type="term" value="F:guanyl-nucleotide exchange factor activity"/>
    <property type="evidence" value="ECO:0007669"/>
    <property type="project" value="InterPro"/>
</dbReference>
<evidence type="ECO:0000259" key="3">
    <source>
        <dbReference type="PROSITE" id="PS50010"/>
    </source>
</evidence>
<evidence type="ECO:0000256" key="2">
    <source>
        <dbReference type="SAM" id="Phobius"/>
    </source>
</evidence>
<keyword evidence="2" id="KW-0812">Transmembrane</keyword>
<evidence type="ECO:0000256" key="1">
    <source>
        <dbReference type="SAM" id="MobiDB-lite"/>
    </source>
</evidence>
<proteinExistence type="predicted"/>
<feature type="compositionally biased region" description="Basic and acidic residues" evidence="1">
    <location>
        <begin position="485"/>
        <end position="503"/>
    </location>
</feature>
<protein>
    <recommendedName>
        <fullName evidence="3">DH domain-containing protein</fullName>
    </recommendedName>
</protein>
<evidence type="ECO:0000313" key="5">
    <source>
        <dbReference type="Proteomes" id="UP001230188"/>
    </source>
</evidence>
<feature type="transmembrane region" description="Helical" evidence="2">
    <location>
        <begin position="39"/>
        <end position="61"/>
    </location>
</feature>
<dbReference type="SUPFAM" id="SSF48065">
    <property type="entry name" value="DBL homology domain (DH-domain)"/>
    <property type="match status" value="1"/>
</dbReference>
<feature type="compositionally biased region" description="Pro residues" evidence="1">
    <location>
        <begin position="1"/>
        <end position="14"/>
    </location>
</feature>
<accession>A0AAD7UMI6</accession>
<dbReference type="PANTHER" id="PTHR12673">
    <property type="entry name" value="FACIOGENITAL DYSPLASIA PROTEIN"/>
    <property type="match status" value="1"/>
</dbReference>
<dbReference type="Proteomes" id="UP001230188">
    <property type="component" value="Unassembled WGS sequence"/>
</dbReference>
<dbReference type="PANTHER" id="PTHR12673:SF159">
    <property type="entry name" value="LD03170P"/>
    <property type="match status" value="1"/>
</dbReference>
<evidence type="ECO:0000313" key="4">
    <source>
        <dbReference type="EMBL" id="KAJ8610170.1"/>
    </source>
</evidence>
<keyword evidence="2" id="KW-1133">Transmembrane helix</keyword>
<dbReference type="EMBL" id="JAQMWT010000115">
    <property type="protein sequence ID" value="KAJ8610170.1"/>
    <property type="molecule type" value="Genomic_DNA"/>
</dbReference>
<dbReference type="InterPro" id="IPR051092">
    <property type="entry name" value="FYVE_RhoGEF_PH"/>
</dbReference>
<sequence length="525" mass="58785">MSPTPTPTPLPTPSPSTLLGNNDDDDDDDDKVAVFWLDLSLAFGLGLAVGIVAVVVSMCYASRRRKRARRSEAFAVTTQNALRDVEMCENDEGRPESFRSTLSRLVGDQTQKTAAKDEIAMICEELLATEQTYGANLAILDDLSLPDAPKRLAALLMAIGPLRKLSGELVEAFSADCTVSGVAAAFLKLAPYFKLFATYSAEYPTALLELEKYRRSSRGATALEEVAIESMLITPVQRVCKYPLFLRDLVRKLEAKGEAVDQLVDAEREVLVVAAAVNDRVRAYEGVSRTVEAYKHYDATIPELVPTRKVIDQIEVDMQHFVFMDNDRMWSSKCSSKRYRLAFFNDIVLVLRPDKLGARWHSKDVLAPNCLSVTELDPIDFNRRRQGTQSDQQQTAVCCDCCFDDAADLEHSKFLLCVSEDGHSNPRYCFLVDTPHHQTRARVVSAVLDAKRAFATFSMESERNWRHRRDTMMTLSPQRPANRGKSKEQAREGQTKNRQDDHATSNPVHRASVEVPFGRVHAFPD</sequence>
<feature type="domain" description="DH" evidence="3">
    <location>
        <begin position="118"/>
        <end position="280"/>
    </location>
</feature>
<feature type="region of interest" description="Disordered" evidence="1">
    <location>
        <begin position="1"/>
        <end position="25"/>
    </location>
</feature>
<organism evidence="4 5">
    <name type="scientific">Chrysophaeum taylorii</name>
    <dbReference type="NCBI Taxonomy" id="2483200"/>
    <lineage>
        <taxon>Eukaryota</taxon>
        <taxon>Sar</taxon>
        <taxon>Stramenopiles</taxon>
        <taxon>Ochrophyta</taxon>
        <taxon>Pelagophyceae</taxon>
        <taxon>Pelagomonadales</taxon>
        <taxon>Pelagomonadaceae</taxon>
        <taxon>Chrysophaeum</taxon>
    </lineage>
</organism>
<name>A0AAD7UMI6_9STRA</name>
<dbReference type="PROSITE" id="PS50010">
    <property type="entry name" value="DH_2"/>
    <property type="match status" value="1"/>
</dbReference>
<dbReference type="InterPro" id="IPR000219">
    <property type="entry name" value="DH_dom"/>
</dbReference>
<feature type="region of interest" description="Disordered" evidence="1">
    <location>
        <begin position="465"/>
        <end position="525"/>
    </location>
</feature>
<dbReference type="AlphaFoldDB" id="A0AAD7UMI6"/>